<dbReference type="EMBL" id="RZNX01000001">
    <property type="protein sequence ID" value="RUT35901.1"/>
    <property type="molecule type" value="Genomic_DNA"/>
</dbReference>
<name>A0A433XP78_9BACL</name>
<sequence>MKFDSIPVYQIVGYKNTGKTQLVSSLVAHFTTEGLRVAVIKHDMHGFEMDKEGTDTYQHREAGAAAVAITSPTRTAILEDKGTKLPDLVVRFADYDLVLVEGFKQETYPKLVILRENKDLPLIHELTNIKGVVVWQELSINLEESSPATGLGGSLPIFDINDIPGIVAAISSELSL</sequence>
<dbReference type="NCBIfam" id="TIGR00176">
    <property type="entry name" value="mobB"/>
    <property type="match status" value="1"/>
</dbReference>
<keyword evidence="3" id="KW-1185">Reference proteome</keyword>
<dbReference type="PANTHER" id="PTHR40072">
    <property type="entry name" value="MOLYBDOPTERIN-GUANINE DINUCLEOTIDE BIOSYNTHESIS ADAPTER PROTEIN-RELATED"/>
    <property type="match status" value="1"/>
</dbReference>
<dbReference type="Proteomes" id="UP000272464">
    <property type="component" value="Unassembled WGS sequence"/>
</dbReference>
<dbReference type="Gene3D" id="3.40.50.300">
    <property type="entry name" value="P-loop containing nucleotide triphosphate hydrolases"/>
    <property type="match status" value="1"/>
</dbReference>
<dbReference type="AlphaFoldDB" id="A0A433XP78"/>
<proteinExistence type="predicted"/>
<dbReference type="RefSeq" id="WP_127197598.1">
    <property type="nucleotide sequence ID" value="NZ_RZNX01000001.1"/>
</dbReference>
<organism evidence="2 3">
    <name type="scientific">Paenibacillus zeisoli</name>
    <dbReference type="NCBI Taxonomy" id="2496267"/>
    <lineage>
        <taxon>Bacteria</taxon>
        <taxon>Bacillati</taxon>
        <taxon>Bacillota</taxon>
        <taxon>Bacilli</taxon>
        <taxon>Bacillales</taxon>
        <taxon>Paenibacillaceae</taxon>
        <taxon>Paenibacillus</taxon>
    </lineage>
</organism>
<dbReference type="OrthoDB" id="9786803at2"/>
<reference evidence="2 3" key="1">
    <citation type="submission" date="2018-12" db="EMBL/GenBank/DDBJ databases">
        <authorList>
            <person name="Sun L."/>
            <person name="Chen Z."/>
        </authorList>
    </citation>
    <scope>NUCLEOTIDE SEQUENCE [LARGE SCALE GENOMIC DNA]</scope>
    <source>
        <strain evidence="2 3">3-5-3</strain>
    </source>
</reference>
<comment type="caution">
    <text evidence="2">The sequence shown here is derived from an EMBL/GenBank/DDBJ whole genome shotgun (WGS) entry which is preliminary data.</text>
</comment>
<dbReference type="InterPro" id="IPR004435">
    <property type="entry name" value="MobB_dom"/>
</dbReference>
<dbReference type="PANTHER" id="PTHR40072:SF1">
    <property type="entry name" value="MOLYBDOPTERIN-GUANINE DINUCLEOTIDE BIOSYNTHESIS ADAPTER PROTEIN"/>
    <property type="match status" value="1"/>
</dbReference>
<dbReference type="InterPro" id="IPR052539">
    <property type="entry name" value="MGD_biosynthesis_adapter"/>
</dbReference>
<dbReference type="Pfam" id="PF03205">
    <property type="entry name" value="MobB"/>
    <property type="match status" value="1"/>
</dbReference>
<dbReference type="SUPFAM" id="SSF52540">
    <property type="entry name" value="P-loop containing nucleoside triphosphate hydrolases"/>
    <property type="match status" value="1"/>
</dbReference>
<dbReference type="CDD" id="cd03116">
    <property type="entry name" value="MobB"/>
    <property type="match status" value="1"/>
</dbReference>
<protein>
    <submittedName>
        <fullName evidence="2">Molybdopterin-guanine dinucleotide biosynthesis protein B</fullName>
    </submittedName>
</protein>
<dbReference type="GO" id="GO:0006777">
    <property type="term" value="P:Mo-molybdopterin cofactor biosynthetic process"/>
    <property type="evidence" value="ECO:0007669"/>
    <property type="project" value="InterPro"/>
</dbReference>
<dbReference type="InterPro" id="IPR027417">
    <property type="entry name" value="P-loop_NTPase"/>
</dbReference>
<dbReference type="GO" id="GO:0005525">
    <property type="term" value="F:GTP binding"/>
    <property type="evidence" value="ECO:0007669"/>
    <property type="project" value="InterPro"/>
</dbReference>
<accession>A0A433XP78</accession>
<evidence type="ECO:0000259" key="1">
    <source>
        <dbReference type="Pfam" id="PF03205"/>
    </source>
</evidence>
<feature type="domain" description="Molybdopterin-guanine dinucleotide biosynthesis protein B (MobB)" evidence="1">
    <location>
        <begin position="9"/>
        <end position="133"/>
    </location>
</feature>
<gene>
    <name evidence="2" type="primary">mobB</name>
    <name evidence="2" type="ORF">EJP77_02555</name>
</gene>
<evidence type="ECO:0000313" key="3">
    <source>
        <dbReference type="Proteomes" id="UP000272464"/>
    </source>
</evidence>
<evidence type="ECO:0000313" key="2">
    <source>
        <dbReference type="EMBL" id="RUT35901.1"/>
    </source>
</evidence>